<protein>
    <recommendedName>
        <fullName evidence="4">GIT Spa2 homology (SHD) domain-containing protein</fullName>
    </recommendedName>
</protein>
<proteinExistence type="predicted"/>
<feature type="region of interest" description="Disordered" evidence="1">
    <location>
        <begin position="177"/>
        <end position="242"/>
    </location>
</feature>
<feature type="region of interest" description="Disordered" evidence="1">
    <location>
        <begin position="375"/>
        <end position="401"/>
    </location>
</feature>
<dbReference type="EMBL" id="JAOAOG010000239">
    <property type="protein sequence ID" value="KAJ6237315.1"/>
    <property type="molecule type" value="Genomic_DNA"/>
</dbReference>
<organism evidence="2 3">
    <name type="scientific">Anaeramoeba flamelloides</name>
    <dbReference type="NCBI Taxonomy" id="1746091"/>
    <lineage>
        <taxon>Eukaryota</taxon>
        <taxon>Metamonada</taxon>
        <taxon>Anaeramoebidae</taxon>
        <taxon>Anaeramoeba</taxon>
    </lineage>
</organism>
<evidence type="ECO:0000313" key="3">
    <source>
        <dbReference type="Proteomes" id="UP001150062"/>
    </source>
</evidence>
<gene>
    <name evidence="2" type="ORF">M0813_26872</name>
</gene>
<evidence type="ECO:0008006" key="4">
    <source>
        <dbReference type="Google" id="ProtNLM"/>
    </source>
</evidence>
<accession>A0ABQ8XYA2</accession>
<keyword evidence="3" id="KW-1185">Reference proteome</keyword>
<evidence type="ECO:0000256" key="1">
    <source>
        <dbReference type="SAM" id="MobiDB-lite"/>
    </source>
</evidence>
<dbReference type="Proteomes" id="UP001150062">
    <property type="component" value="Unassembled WGS sequence"/>
</dbReference>
<evidence type="ECO:0000313" key="2">
    <source>
        <dbReference type="EMBL" id="KAJ6237315.1"/>
    </source>
</evidence>
<sequence length="649" mass="75220">MGITLEKAILKNDLKSLRSIVPKKVSPNKYETNNFFDEKLTSNKVYVAIEEETTVFHQAIRCCGEKMLIYLLLVGADPYLPVIRTSSKKPMNKIVAQFIGLSIQNMDSVNSGNHNLEEVVTKPVTKQISSIEYAKEVGNKSAVRVLRNFQSSPSNFKKQYADLYKIPRQFLKIVASRNKENKQGTESDKEKENESKNKNKSEISSKISQEEQEKQRSGRENGNKNEKEKENKSEDENKSENGSIQAMEKNYSYHSLNSNSNFNENMNLKKTITTSKEIVSSSFRSKNSSKSIKSNRESQTSFSTRSIKSEKNLKHTNYHHRDHNDDNDIDGQYQLNLSSIFEIHEKMEPQQYLTKNNIHDVYKLIQVIKRVYFSDEGNENGNKTGDENENENKKGNGKFKTFDPISERQKQLQIDPEIIIGLHKLRIMNKYLISIQKETEKETKIETETETETESNMEKDSELEIPNDILNYSENIKKLISELNEKIQKDLEINEFFKKIPIILANIVKMPFKYNYNNPNDIYIGFFNKHHKKVCIVEKSRKKFSKLCQDLSDSIIYGDEEQTKSLISLVNKENKNLKKLIREEKEYKLITENISLLIDCCSKIKNKQSKIKQIQLEIEKISSKLPTFNKNRKNSIPVVFVDVSLSDED</sequence>
<name>A0ABQ8XYA2_9EUKA</name>
<reference evidence="2" key="1">
    <citation type="submission" date="2022-08" db="EMBL/GenBank/DDBJ databases">
        <title>Novel sulfate-reducing endosymbionts in the free-living metamonad Anaeramoeba.</title>
        <authorList>
            <person name="Jerlstrom-Hultqvist J."/>
            <person name="Cepicka I."/>
            <person name="Gallot-Lavallee L."/>
            <person name="Salas-Leiva D."/>
            <person name="Curtis B.A."/>
            <person name="Zahonova K."/>
            <person name="Pipaliya S."/>
            <person name="Dacks J."/>
            <person name="Roger A.J."/>
        </authorList>
    </citation>
    <scope>NUCLEOTIDE SEQUENCE</scope>
    <source>
        <strain evidence="2">Schooner1</strain>
    </source>
</reference>
<feature type="compositionally biased region" description="Basic and acidic residues" evidence="1">
    <location>
        <begin position="177"/>
        <end position="239"/>
    </location>
</feature>
<feature type="compositionally biased region" description="Basic and acidic residues" evidence="1">
    <location>
        <begin position="384"/>
        <end position="394"/>
    </location>
</feature>
<feature type="region of interest" description="Disordered" evidence="1">
    <location>
        <begin position="278"/>
        <end position="330"/>
    </location>
</feature>
<feature type="compositionally biased region" description="Low complexity" evidence="1">
    <location>
        <begin position="280"/>
        <end position="292"/>
    </location>
</feature>
<comment type="caution">
    <text evidence="2">The sequence shown here is derived from an EMBL/GenBank/DDBJ whole genome shotgun (WGS) entry which is preliminary data.</text>
</comment>